<dbReference type="RefSeq" id="XP_014751812.1">
    <property type="nucleotide sequence ID" value="XM_014896326.2"/>
</dbReference>
<proteinExistence type="predicted"/>
<feature type="region of interest" description="Disordered" evidence="1">
    <location>
        <begin position="280"/>
        <end position="300"/>
    </location>
</feature>
<reference evidence="3" key="3">
    <citation type="submission" date="2018-08" db="UniProtKB">
        <authorList>
            <consortium name="EnsemblPlants"/>
        </authorList>
    </citation>
    <scope>IDENTIFICATION</scope>
    <source>
        <strain evidence="3">cv. Bd21</strain>
    </source>
</reference>
<dbReference type="EMBL" id="CM000880">
    <property type="protein sequence ID" value="KQK21662.1"/>
    <property type="molecule type" value="Genomic_DNA"/>
</dbReference>
<protein>
    <submittedName>
        <fullName evidence="2 3">Uncharacterized protein</fullName>
    </submittedName>
</protein>
<gene>
    <name evidence="3" type="primary">LOC100825378</name>
    <name evidence="2" type="ORF">BRADI_1g62250v3</name>
</gene>
<dbReference type="OrthoDB" id="683654at2759"/>
<organism evidence="2">
    <name type="scientific">Brachypodium distachyon</name>
    <name type="common">Purple false brome</name>
    <name type="synonym">Trachynia distachya</name>
    <dbReference type="NCBI Taxonomy" id="15368"/>
    <lineage>
        <taxon>Eukaryota</taxon>
        <taxon>Viridiplantae</taxon>
        <taxon>Streptophyta</taxon>
        <taxon>Embryophyta</taxon>
        <taxon>Tracheophyta</taxon>
        <taxon>Spermatophyta</taxon>
        <taxon>Magnoliopsida</taxon>
        <taxon>Liliopsida</taxon>
        <taxon>Poales</taxon>
        <taxon>Poaceae</taxon>
        <taxon>BOP clade</taxon>
        <taxon>Pooideae</taxon>
        <taxon>Stipodae</taxon>
        <taxon>Brachypodieae</taxon>
        <taxon>Brachypodium</taxon>
    </lineage>
</organism>
<evidence type="ECO:0000313" key="2">
    <source>
        <dbReference type="EMBL" id="KQK21662.1"/>
    </source>
</evidence>
<feature type="compositionally biased region" description="Polar residues" evidence="1">
    <location>
        <begin position="280"/>
        <end position="290"/>
    </location>
</feature>
<accession>I1H5D8</accession>
<reference evidence="2" key="2">
    <citation type="submission" date="2017-06" db="EMBL/GenBank/DDBJ databases">
        <title>WGS assembly of Brachypodium distachyon.</title>
        <authorList>
            <consortium name="The International Brachypodium Initiative"/>
            <person name="Lucas S."/>
            <person name="Harmon-Smith M."/>
            <person name="Lail K."/>
            <person name="Tice H."/>
            <person name="Grimwood J."/>
            <person name="Bruce D."/>
            <person name="Barry K."/>
            <person name="Shu S."/>
            <person name="Lindquist E."/>
            <person name="Wang M."/>
            <person name="Pitluck S."/>
            <person name="Vogel J.P."/>
            <person name="Garvin D.F."/>
            <person name="Mockler T.C."/>
            <person name="Schmutz J."/>
            <person name="Rokhsar D."/>
            <person name="Bevan M.W."/>
        </authorList>
    </citation>
    <scope>NUCLEOTIDE SEQUENCE</scope>
    <source>
        <strain evidence="2">Bd21</strain>
    </source>
</reference>
<name>I1H5D8_BRADI</name>
<dbReference type="KEGG" id="bdi:100825378"/>
<dbReference type="HOGENOM" id="CLU_872597_0_0_1"/>
<dbReference type="GeneID" id="100825378"/>
<evidence type="ECO:0000313" key="3">
    <source>
        <dbReference type="EnsemblPlants" id="KQK21662"/>
    </source>
</evidence>
<dbReference type="Proteomes" id="UP000008810">
    <property type="component" value="Chromosome 1"/>
</dbReference>
<feature type="region of interest" description="Disordered" evidence="1">
    <location>
        <begin position="132"/>
        <end position="151"/>
    </location>
</feature>
<keyword evidence="4" id="KW-1185">Reference proteome</keyword>
<dbReference type="Gramene" id="KQK21662">
    <property type="protein sequence ID" value="KQK21662"/>
    <property type="gene ID" value="BRADI_1g62250v3"/>
</dbReference>
<reference evidence="2 3" key="1">
    <citation type="journal article" date="2010" name="Nature">
        <title>Genome sequencing and analysis of the model grass Brachypodium distachyon.</title>
        <authorList>
            <consortium name="International Brachypodium Initiative"/>
        </authorList>
    </citation>
    <scope>NUCLEOTIDE SEQUENCE [LARGE SCALE GENOMIC DNA]</scope>
    <source>
        <strain evidence="2">Bd21</strain>
        <strain evidence="3">cv. Bd21</strain>
    </source>
</reference>
<dbReference type="EnsemblPlants" id="KQK21662">
    <property type="protein sequence ID" value="KQK21662"/>
    <property type="gene ID" value="BRADI_1g62250v3"/>
</dbReference>
<dbReference type="OMA" id="MPPRMRT"/>
<sequence length="300" mass="32154">MATASEHVLVSNPDKLVLLAEIPAADPRGSEPTATLRLLVELRSDHGAGLEDVDTMEDVTCRVPLRDLVRQGAADRAFGELVARLDNPMLRPDVTAATKAAAGLVRARCGDSAAVDGLSGMEFRLRVTFIDASDEPASDEDEDESGSDMEFGEFDLSGARTLHSQTFAGDDYEDDDDDEDGCGAQFSVRPYQGGFARAAGGFGGSRDRTSLLLSGFEARSDGPELTDQHELTSWDMQRVVRLALDDDGSLEDDEAYQRALAGGTPMSRASRAAMLGQALQSVRQPQSKSPSAMFPMRTGF</sequence>
<dbReference type="eggNOG" id="ENOG502R7MJ">
    <property type="taxonomic scope" value="Eukaryota"/>
</dbReference>
<evidence type="ECO:0000313" key="4">
    <source>
        <dbReference type="Proteomes" id="UP000008810"/>
    </source>
</evidence>
<dbReference type="AlphaFoldDB" id="I1H5D8"/>
<evidence type="ECO:0000256" key="1">
    <source>
        <dbReference type="SAM" id="MobiDB-lite"/>
    </source>
</evidence>